<dbReference type="SUPFAM" id="SSF48452">
    <property type="entry name" value="TPR-like"/>
    <property type="match status" value="4"/>
</dbReference>
<evidence type="ECO:0000256" key="3">
    <source>
        <dbReference type="SAM" id="SignalP"/>
    </source>
</evidence>
<dbReference type="InterPro" id="IPR024983">
    <property type="entry name" value="CHAT_dom"/>
</dbReference>
<evidence type="ECO:0000256" key="2">
    <source>
        <dbReference type="ARBA" id="ARBA00022803"/>
    </source>
</evidence>
<proteinExistence type="predicted"/>
<keyword evidence="3" id="KW-0732">Signal</keyword>
<dbReference type="AlphaFoldDB" id="A0A328B6K7"/>
<keyword evidence="1" id="KW-0677">Repeat</keyword>
<feature type="chain" id="PRO_5016463313" description="CHAT domain-containing protein" evidence="3">
    <location>
        <begin position="27"/>
        <end position="1014"/>
    </location>
</feature>
<dbReference type="Pfam" id="PF13374">
    <property type="entry name" value="TPR_10"/>
    <property type="match status" value="1"/>
</dbReference>
<dbReference type="Pfam" id="PF13424">
    <property type="entry name" value="TPR_12"/>
    <property type="match status" value="4"/>
</dbReference>
<comment type="caution">
    <text evidence="5">The sequence shown here is derived from an EMBL/GenBank/DDBJ whole genome shotgun (WGS) entry which is preliminary data.</text>
</comment>
<gene>
    <name evidence="5" type="ORF">DJ019_19060</name>
</gene>
<sequence>MAPRAWRAGLLACAVLSLAVGPGALAATPASPREPTPKEAQAWKSLVDQAETARSAGRWRELEKLTRRRAAIEEKTFGPEAAVTVASWSWIGQALVRQDREAEAEPFYRRALETNRRTLGEAHPQTLLALTNLAGVLERLGRFGEAEPLRRSLHATTQKMFGPRSAEAAAAAVALGDVLRASARPTEAEPLYRLALEIDTRLYGEADPRIAADLGALAAALDDLGRHVEAETLHRRSLTLRRAAFGERDAATAQAYARVAANLDAQGRHAEAEPLHRTALAIDRDVRGQSHPATAADAAALGANLSAQGRTREAEPFLRKALAVRRQVLGERHADTGASYGALADNLAARGQLRAAEAHHRRALEILRAARGERDPATASAYAALAGTLSARGRHAQAEPWLRRTLEIRREVLGEKHPATAKAFEALASNQQRLAAYAPAEDLASQAVASIRARRSENLRVSGSDGEAAIRRVRADPGAEAEPVFRRYLQTAWLAAQGRPADLPRLRAKAFTVAQELEVSPAARALALTTARAAVSRQDAARQARLREDLAGQVRQIEQQLVRALPQGDPGKAARVGAALDAVGRELADLDARLQRSNPRYAELASPPPLSVTQAQARLRPGEGLLLVTPAGEDVHVFAVSRTRIAWNRISGGASNLEARVRTLRCQVDDQACGRAAPEGRLPAFDLQAAHALYRDLLVPVEDAFAGVNRLYVTMTGPLAGLPLGLLPTEASPSSGGNAALGATTWLADRYALTTLPSVASLRAGGPARRPASQRWTFVGFGDPSLTGPAPGARRLADPTMLRSAYPPLPGTANELRAMARTLGASPSALRLGSRATEAAIKASPDIAHAGVIAIATHGLLSRELDGVSEPGLVLTPPSKATAQDDGVLTASEAAALELSADWVILSACNTAGGDGAPGADSLSGLARAFLYAGARALLVSHWRVFDDSTAALTVQTLAVQRANPQLTKAQALQRAMRIVRTGRLPDNTTLPGWRPEWAHPAYWAPFVVIAAGE</sequence>
<organism evidence="5 6">
    <name type="scientific">Phenylobacterium kunshanense</name>
    <dbReference type="NCBI Taxonomy" id="1445034"/>
    <lineage>
        <taxon>Bacteria</taxon>
        <taxon>Pseudomonadati</taxon>
        <taxon>Pseudomonadota</taxon>
        <taxon>Alphaproteobacteria</taxon>
        <taxon>Caulobacterales</taxon>
        <taxon>Caulobacteraceae</taxon>
        <taxon>Phenylobacterium</taxon>
    </lineage>
</organism>
<dbReference type="InterPro" id="IPR011990">
    <property type="entry name" value="TPR-like_helical_dom_sf"/>
</dbReference>
<dbReference type="PANTHER" id="PTHR45641:SF19">
    <property type="entry name" value="NEPHROCYSTIN-3"/>
    <property type="match status" value="1"/>
</dbReference>
<evidence type="ECO:0000259" key="4">
    <source>
        <dbReference type="Pfam" id="PF12770"/>
    </source>
</evidence>
<evidence type="ECO:0000313" key="5">
    <source>
        <dbReference type="EMBL" id="RAK62519.1"/>
    </source>
</evidence>
<dbReference type="Pfam" id="PF12770">
    <property type="entry name" value="CHAT"/>
    <property type="match status" value="1"/>
</dbReference>
<evidence type="ECO:0000313" key="6">
    <source>
        <dbReference type="Proteomes" id="UP000249524"/>
    </source>
</evidence>
<dbReference type="Gene3D" id="1.25.40.10">
    <property type="entry name" value="Tetratricopeptide repeat domain"/>
    <property type="match status" value="2"/>
</dbReference>
<dbReference type="Proteomes" id="UP000249524">
    <property type="component" value="Unassembled WGS sequence"/>
</dbReference>
<reference evidence="5 6" key="1">
    <citation type="submission" date="2018-05" db="EMBL/GenBank/DDBJ databases">
        <authorList>
            <person name="Lanie J.A."/>
            <person name="Ng W.-L."/>
            <person name="Kazmierczak K.M."/>
            <person name="Andrzejewski T.M."/>
            <person name="Davidsen T.M."/>
            <person name="Wayne K.J."/>
            <person name="Tettelin H."/>
            <person name="Glass J.I."/>
            <person name="Rusch D."/>
            <person name="Podicherti R."/>
            <person name="Tsui H.-C.T."/>
            <person name="Winkler M.E."/>
        </authorList>
    </citation>
    <scope>NUCLEOTIDE SEQUENCE [LARGE SCALE GENOMIC DNA]</scope>
    <source>
        <strain evidence="5 6">BUT-10</strain>
    </source>
</reference>
<feature type="signal peptide" evidence="3">
    <location>
        <begin position="1"/>
        <end position="26"/>
    </location>
</feature>
<keyword evidence="2" id="KW-0802">TPR repeat</keyword>
<protein>
    <recommendedName>
        <fullName evidence="4">CHAT domain-containing protein</fullName>
    </recommendedName>
</protein>
<dbReference type="InterPro" id="IPR019734">
    <property type="entry name" value="TPR_rpt"/>
</dbReference>
<name>A0A328B6K7_9CAUL</name>
<dbReference type="RefSeq" id="WP_111278037.1">
    <property type="nucleotide sequence ID" value="NZ_QFYS01000011.1"/>
</dbReference>
<dbReference type="PANTHER" id="PTHR45641">
    <property type="entry name" value="TETRATRICOPEPTIDE REPEAT PROTEIN (AFU_ORTHOLOGUE AFUA_6G03870)"/>
    <property type="match status" value="1"/>
</dbReference>
<dbReference type="OrthoDB" id="9787760at2"/>
<keyword evidence="6" id="KW-1185">Reference proteome</keyword>
<evidence type="ECO:0000256" key="1">
    <source>
        <dbReference type="ARBA" id="ARBA00022737"/>
    </source>
</evidence>
<feature type="domain" description="CHAT" evidence="4">
    <location>
        <begin position="689"/>
        <end position="1010"/>
    </location>
</feature>
<accession>A0A328B6K7</accession>
<dbReference type="EMBL" id="QFYS01000011">
    <property type="protein sequence ID" value="RAK62519.1"/>
    <property type="molecule type" value="Genomic_DNA"/>
</dbReference>
<dbReference type="SMART" id="SM00028">
    <property type="entry name" value="TPR"/>
    <property type="match status" value="7"/>
</dbReference>